<gene>
    <name evidence="1" type="ORF">CPT_Mendera_136</name>
</gene>
<evidence type="ECO:0000313" key="1">
    <source>
        <dbReference type="EMBL" id="QFR56678.1"/>
    </source>
</evidence>
<protein>
    <submittedName>
        <fullName evidence="1">Uncharacterized protein</fullName>
    </submittedName>
</protein>
<sequence>MSTVFFQEDNQIRSCTLKVLEHQTREWFDST</sequence>
<dbReference type="Proteomes" id="UP000326601">
    <property type="component" value="Segment"/>
</dbReference>
<name>A0A5P8PIW4_9CAUD</name>
<proteinExistence type="predicted"/>
<reference evidence="2" key="1">
    <citation type="submission" date="2019-06" db="EMBL/GenBank/DDBJ databases">
        <title>Complete genome sequence of Stenotrophomonas phage Mendera.</title>
        <authorList>
            <person name="Garza K."/>
            <person name="Newkirk H."/>
            <person name="Moreland R."/>
            <person name="Liu M."/>
            <person name="Ramsey J."/>
            <person name="Gonzalez C.F."/>
            <person name="Leavitt J."/>
        </authorList>
    </citation>
    <scope>NUCLEOTIDE SEQUENCE [LARGE SCALE GENOMIC DNA]</scope>
</reference>
<keyword evidence="2" id="KW-1185">Reference proteome</keyword>
<organism evidence="1 2">
    <name type="scientific">Stenotrophomonas phage Mendera</name>
    <dbReference type="NCBI Taxonomy" id="2650877"/>
    <lineage>
        <taxon>Viruses</taxon>
        <taxon>Duplodnaviria</taxon>
        <taxon>Heunggongvirae</taxon>
        <taxon>Uroviricota</taxon>
        <taxon>Caudoviricetes</taxon>
        <taxon>Menderavirus</taxon>
        <taxon>Menderavirus mendera</taxon>
    </lineage>
</organism>
<accession>A0A5P8PIW4</accession>
<evidence type="ECO:0000313" key="2">
    <source>
        <dbReference type="Proteomes" id="UP000326601"/>
    </source>
</evidence>
<dbReference type="EMBL" id="MN098328">
    <property type="protein sequence ID" value="QFR56678.1"/>
    <property type="molecule type" value="Genomic_DNA"/>
</dbReference>